<evidence type="ECO:0000313" key="4">
    <source>
        <dbReference type="Proteomes" id="UP000628984"/>
    </source>
</evidence>
<reference evidence="3" key="2">
    <citation type="submission" date="2020-09" db="EMBL/GenBank/DDBJ databases">
        <authorList>
            <person name="Sun Q."/>
            <person name="Kim S."/>
        </authorList>
    </citation>
    <scope>NUCLEOTIDE SEQUENCE</scope>
    <source>
        <strain evidence="3">KCTC 23714</strain>
    </source>
</reference>
<dbReference type="RefSeq" id="WP_189635317.1">
    <property type="nucleotide sequence ID" value="NZ_BMYQ01000018.1"/>
</dbReference>
<dbReference type="EMBL" id="BMYQ01000018">
    <property type="protein sequence ID" value="GGW44874.1"/>
    <property type="molecule type" value="Genomic_DNA"/>
</dbReference>
<dbReference type="Proteomes" id="UP000628984">
    <property type="component" value="Unassembled WGS sequence"/>
</dbReference>
<dbReference type="Gene3D" id="1.10.287.1490">
    <property type="match status" value="1"/>
</dbReference>
<organism evidence="3 4">
    <name type="scientific">Gemmobacter lanyuensis</name>
    <dbReference type="NCBI Taxonomy" id="1054497"/>
    <lineage>
        <taxon>Bacteria</taxon>
        <taxon>Pseudomonadati</taxon>
        <taxon>Pseudomonadota</taxon>
        <taxon>Alphaproteobacteria</taxon>
        <taxon>Rhodobacterales</taxon>
        <taxon>Paracoccaceae</taxon>
        <taxon>Gemmobacter</taxon>
    </lineage>
</organism>
<protein>
    <submittedName>
        <fullName evidence="3">Sulfotransferase family protein</fullName>
    </submittedName>
</protein>
<evidence type="ECO:0000256" key="1">
    <source>
        <dbReference type="SAM" id="Coils"/>
    </source>
</evidence>
<comment type="caution">
    <text evidence="3">The sequence shown here is derived from an EMBL/GenBank/DDBJ whole genome shotgun (WGS) entry which is preliminary data.</text>
</comment>
<feature type="region of interest" description="Disordered" evidence="2">
    <location>
        <begin position="1"/>
        <end position="23"/>
    </location>
</feature>
<evidence type="ECO:0000313" key="3">
    <source>
        <dbReference type="EMBL" id="GGW44874.1"/>
    </source>
</evidence>
<name>A0A918J4I2_9RHOB</name>
<dbReference type="InterPro" id="IPR014556">
    <property type="entry name" value="UCP029407"/>
</dbReference>
<sequence length="591" mass="65375">MAQSKHAENEPGSEAQGASPKAERHAVIVLPMHRSGSSALSRMLSLLGCDLPKTLMVGNETNPTGHWESTVVRALNDDILSSGGSKWQDWLAFNSNWYKTPKPREFQARALEVLAKEFGSSSLFVFKDPRVCRIFPFWRDVFAAAGIEPKIVLTVRHPQEVAASLERRKDNGIPALVGLLLWLRYMLDAEADTRGMTRAVASYDMLLQDPVGLAETLQARLGLFWPSLSESQADVIRGFMDPSLRHHNAAAEAGLAAMPDFREWLEAVYEIFLRWSRDGEDAADYPTLDAVRLQLDDLATPLHRLVSTVTAQAGNLAHKTAEVDALKKEKAVLQGKVDETLTARDEALSVRDALRGEKDRLAQKLSQRDAALQDLQGKVQSLSNALEQHNHEVGAAAEALRGEKDRLAQELSQRDAALQDLQGKVQSLSNALEQRNHEAGAAAEALRGEKDRLAQELSQRDAALQDLQAEVERRRRALRTAERSVVQLREKAARLDAVAKTQADELAQMAQMIVEKEEALKRRKAAAHAADTALAALRHKLARIGAQHEAVLQSDSWKVTAPLRWISRLLRRFARGAGAARQTQRKNGKAT</sequence>
<dbReference type="InterPro" id="IPR027417">
    <property type="entry name" value="P-loop_NTPase"/>
</dbReference>
<feature type="coiled-coil region" evidence="1">
    <location>
        <begin position="418"/>
        <end position="498"/>
    </location>
</feature>
<accession>A0A918J4I2</accession>
<dbReference type="Gene3D" id="3.40.50.300">
    <property type="entry name" value="P-loop containing nucleotide triphosphate hydrolases"/>
    <property type="match status" value="1"/>
</dbReference>
<dbReference type="PIRSF" id="PIRSF029407">
    <property type="entry name" value="UCP029407"/>
    <property type="match status" value="1"/>
</dbReference>
<keyword evidence="1" id="KW-0175">Coiled coil</keyword>
<dbReference type="AlphaFoldDB" id="A0A918J4I2"/>
<evidence type="ECO:0000256" key="2">
    <source>
        <dbReference type="SAM" id="MobiDB-lite"/>
    </source>
</evidence>
<gene>
    <name evidence="3" type="ORF">GCM10011452_36420</name>
</gene>
<dbReference type="SUPFAM" id="SSF52540">
    <property type="entry name" value="P-loop containing nucleoside triphosphate hydrolases"/>
    <property type="match status" value="1"/>
</dbReference>
<reference evidence="3" key="1">
    <citation type="journal article" date="2014" name="Int. J. Syst. Evol. Microbiol.">
        <title>Complete genome sequence of Corynebacterium casei LMG S-19264T (=DSM 44701T), isolated from a smear-ripened cheese.</title>
        <authorList>
            <consortium name="US DOE Joint Genome Institute (JGI-PGF)"/>
            <person name="Walter F."/>
            <person name="Albersmeier A."/>
            <person name="Kalinowski J."/>
            <person name="Ruckert C."/>
        </authorList>
    </citation>
    <scope>NUCLEOTIDE SEQUENCE</scope>
    <source>
        <strain evidence="3">KCTC 23714</strain>
    </source>
</reference>
<keyword evidence="4" id="KW-1185">Reference proteome</keyword>
<proteinExistence type="predicted"/>